<reference evidence="3 4" key="1">
    <citation type="submission" date="2019-11" db="EMBL/GenBank/DDBJ databases">
        <title>Identification of a novel strain.</title>
        <authorList>
            <person name="Xu Q."/>
            <person name="Wang G."/>
        </authorList>
    </citation>
    <scope>NUCLEOTIDE SEQUENCE [LARGE SCALE GENOMIC DNA]</scope>
    <source>
        <strain evidence="4">xq</strain>
    </source>
</reference>
<gene>
    <name evidence="3" type="ORF">GIW81_15045</name>
</gene>
<name>A0A6I3KKK1_9HYPH</name>
<evidence type="ECO:0000313" key="3">
    <source>
        <dbReference type="EMBL" id="MTD95654.1"/>
    </source>
</evidence>
<evidence type="ECO:0000256" key="1">
    <source>
        <dbReference type="SAM" id="MobiDB-lite"/>
    </source>
</evidence>
<accession>A0A6I3KKK1</accession>
<keyword evidence="2" id="KW-0812">Transmembrane</keyword>
<feature type="compositionally biased region" description="Basic and acidic residues" evidence="1">
    <location>
        <begin position="8"/>
        <end position="31"/>
    </location>
</feature>
<feature type="region of interest" description="Disordered" evidence="1">
    <location>
        <begin position="1"/>
        <end position="52"/>
    </location>
</feature>
<proteinExistence type="predicted"/>
<dbReference type="Proteomes" id="UP000440694">
    <property type="component" value="Unassembled WGS sequence"/>
</dbReference>
<keyword evidence="2" id="KW-0472">Membrane</keyword>
<evidence type="ECO:0000256" key="2">
    <source>
        <dbReference type="SAM" id="Phobius"/>
    </source>
</evidence>
<dbReference type="EMBL" id="WMBQ01000002">
    <property type="protein sequence ID" value="MTD95654.1"/>
    <property type="molecule type" value="Genomic_DNA"/>
</dbReference>
<comment type="caution">
    <text evidence="3">The sequence shown here is derived from an EMBL/GenBank/DDBJ whole genome shotgun (WGS) entry which is preliminary data.</text>
</comment>
<keyword evidence="2" id="KW-1133">Transmembrane helix</keyword>
<sequence length="118" mass="13131">MADEGSDDLPRTLRREREARERASREKEAKARAATLTHDFGASDSRDERRAPAEGFSGTVVNRFDVPFSHLVAFFIKAVFAAIPALIVLSVLLYLGGNVVKAMYPELIHMQILVTFPN</sequence>
<dbReference type="AlphaFoldDB" id="A0A6I3KKK1"/>
<feature type="transmembrane region" description="Helical" evidence="2">
    <location>
        <begin position="71"/>
        <end position="95"/>
    </location>
</feature>
<protein>
    <submittedName>
        <fullName evidence="3">Uncharacterized protein</fullName>
    </submittedName>
</protein>
<keyword evidence="4" id="KW-1185">Reference proteome</keyword>
<organism evidence="3 4">
    <name type="scientific">Hyphomicrobium album</name>
    <dbReference type="NCBI Taxonomy" id="2665159"/>
    <lineage>
        <taxon>Bacteria</taxon>
        <taxon>Pseudomonadati</taxon>
        <taxon>Pseudomonadota</taxon>
        <taxon>Alphaproteobacteria</taxon>
        <taxon>Hyphomicrobiales</taxon>
        <taxon>Hyphomicrobiaceae</taxon>
        <taxon>Hyphomicrobium</taxon>
    </lineage>
</organism>
<evidence type="ECO:0000313" key="4">
    <source>
        <dbReference type="Proteomes" id="UP000440694"/>
    </source>
</evidence>